<dbReference type="GO" id="GO:0042797">
    <property type="term" value="P:tRNA transcription by RNA polymerase III"/>
    <property type="evidence" value="ECO:0007669"/>
    <property type="project" value="TreeGrafter"/>
</dbReference>
<feature type="region of interest" description="Disordered" evidence="5">
    <location>
        <begin position="31"/>
        <end position="52"/>
    </location>
</feature>
<evidence type="ECO:0000256" key="3">
    <source>
        <dbReference type="ARBA" id="ARBA00023163"/>
    </source>
</evidence>
<dbReference type="InterPro" id="IPR007811">
    <property type="entry name" value="RPC4"/>
</dbReference>
<protein>
    <submittedName>
        <fullName evidence="7">DNA-directed RNA polymerase III subunit RPC4-like isoform X1</fullName>
    </submittedName>
</protein>
<proteinExistence type="predicted"/>
<dbReference type="GeneID" id="106054040"/>
<dbReference type="OMA" id="GTWDKTV"/>
<feature type="region of interest" description="Disordered" evidence="5">
    <location>
        <begin position="298"/>
        <end position="320"/>
    </location>
</feature>
<keyword evidence="3" id="KW-0804">Transcription</keyword>
<evidence type="ECO:0000313" key="7">
    <source>
        <dbReference type="RefSeq" id="XP_055877309.1"/>
    </source>
</evidence>
<dbReference type="OrthoDB" id="5836119at2759"/>
<reference evidence="7" key="1">
    <citation type="submission" date="2025-08" db="UniProtKB">
        <authorList>
            <consortium name="RefSeq"/>
        </authorList>
    </citation>
    <scope>IDENTIFICATION</scope>
</reference>
<evidence type="ECO:0000256" key="4">
    <source>
        <dbReference type="ARBA" id="ARBA00023242"/>
    </source>
</evidence>
<dbReference type="PANTHER" id="PTHR13408:SF0">
    <property type="entry name" value="DNA-DIRECTED RNA POLYMERASE III SUBUNIT RPC4"/>
    <property type="match status" value="1"/>
</dbReference>
<dbReference type="Pfam" id="PF05132">
    <property type="entry name" value="RNA_pol_Rpc4"/>
    <property type="match status" value="1"/>
</dbReference>
<comment type="subcellular location">
    <subcellularLocation>
        <location evidence="1">Nucleus</location>
    </subcellularLocation>
</comment>
<dbReference type="Proteomes" id="UP001165740">
    <property type="component" value="Chromosome 2"/>
</dbReference>
<feature type="compositionally biased region" description="Basic and acidic residues" evidence="5">
    <location>
        <begin position="102"/>
        <end position="116"/>
    </location>
</feature>
<accession>A0A9W2ZQS6</accession>
<feature type="compositionally biased region" description="Gly residues" evidence="5">
    <location>
        <begin position="156"/>
        <end position="167"/>
    </location>
</feature>
<evidence type="ECO:0000256" key="1">
    <source>
        <dbReference type="ARBA" id="ARBA00004123"/>
    </source>
</evidence>
<evidence type="ECO:0000256" key="5">
    <source>
        <dbReference type="SAM" id="MobiDB-lite"/>
    </source>
</evidence>
<dbReference type="GO" id="GO:0003677">
    <property type="term" value="F:DNA binding"/>
    <property type="evidence" value="ECO:0007669"/>
    <property type="project" value="InterPro"/>
</dbReference>
<evidence type="ECO:0000313" key="6">
    <source>
        <dbReference type="Proteomes" id="UP001165740"/>
    </source>
</evidence>
<sequence>MASFCQTSGNPKLFGVFKSFKMADEGTSNNSDIPRGLINRTGNPLSKGSRLPSVRGHRDLTLGGVQRKVFVPNLTAVKKSLNKDDVKPNVASATLTIPDQLDTNKGKGKFKSDRGRGRGRGRGQAEDRTIQLHSEFSYGPMGGAGSSSGWGKSREGGGGGGGGGSGGRNADVDSTAIKAAMRHSKGTEEDKNMLDYLMKDNFISDIASGDPFMSPIRLPLDINFSGLDLKVKTDKIKDEIIEEPESKVDVKPLSMSTALSGHTVTQEDYSVGDLLKHAVKSEKGDLIFLQFPDTLPGLPPSVDERPSTSNSSNSNKEDELSKRLAACQLKDCNEGYMGKLRIRKSGKAELVLGDIVMEVMPGIPINFHQELVSIKTEHHPGQMIALGTVAHKLVVTPDYNQLLSHVDDFL</sequence>
<dbReference type="AlphaFoldDB" id="A0A9W2ZQS6"/>
<keyword evidence="2" id="KW-0240">DNA-directed RNA polymerase</keyword>
<keyword evidence="4" id="KW-0539">Nucleus</keyword>
<feature type="region of interest" description="Disordered" evidence="5">
    <location>
        <begin position="97"/>
        <end position="171"/>
    </location>
</feature>
<dbReference type="RefSeq" id="XP_055877309.1">
    <property type="nucleotide sequence ID" value="XM_056021334.1"/>
</dbReference>
<evidence type="ECO:0000256" key="2">
    <source>
        <dbReference type="ARBA" id="ARBA00022478"/>
    </source>
</evidence>
<gene>
    <name evidence="7" type="primary">LOC106054040</name>
</gene>
<name>A0A9W2ZQS6_BIOGL</name>
<dbReference type="PANTHER" id="PTHR13408">
    <property type="entry name" value="DNA-DIRECTED RNA POLYMERASE III"/>
    <property type="match status" value="1"/>
</dbReference>
<organism evidence="6 7">
    <name type="scientific">Biomphalaria glabrata</name>
    <name type="common">Bloodfluke planorb</name>
    <name type="synonym">Freshwater snail</name>
    <dbReference type="NCBI Taxonomy" id="6526"/>
    <lineage>
        <taxon>Eukaryota</taxon>
        <taxon>Metazoa</taxon>
        <taxon>Spiralia</taxon>
        <taxon>Lophotrochozoa</taxon>
        <taxon>Mollusca</taxon>
        <taxon>Gastropoda</taxon>
        <taxon>Heterobranchia</taxon>
        <taxon>Euthyneura</taxon>
        <taxon>Panpulmonata</taxon>
        <taxon>Hygrophila</taxon>
        <taxon>Lymnaeoidea</taxon>
        <taxon>Planorbidae</taxon>
        <taxon>Biomphalaria</taxon>
    </lineage>
</organism>
<dbReference type="GO" id="GO:0005666">
    <property type="term" value="C:RNA polymerase III complex"/>
    <property type="evidence" value="ECO:0007669"/>
    <property type="project" value="InterPro"/>
</dbReference>
<keyword evidence="6" id="KW-1185">Reference proteome</keyword>